<evidence type="ECO:0000313" key="1">
    <source>
        <dbReference type="EMBL" id="EIJ22055.1"/>
    </source>
</evidence>
<organism evidence="1 2">
    <name type="scientific">Bifidobacterium longum subsp. longum 2-2B</name>
    <dbReference type="NCBI Taxonomy" id="1161745"/>
    <lineage>
        <taxon>Bacteria</taxon>
        <taxon>Bacillati</taxon>
        <taxon>Actinomycetota</taxon>
        <taxon>Actinomycetes</taxon>
        <taxon>Bifidobacteriales</taxon>
        <taxon>Bifidobacteriaceae</taxon>
        <taxon>Bifidobacterium</taxon>
    </lineage>
</organism>
<protein>
    <submittedName>
        <fullName evidence="1">Uncharacterized protein</fullName>
    </submittedName>
</protein>
<dbReference type="AlphaFoldDB" id="A0AAV3FHQ2"/>
<gene>
    <name evidence="1" type="ORF">HMPREF1315_0263</name>
</gene>
<sequence>MLSYRFGGEAALMGEREGNRRYDYETKLAAVRDH</sequence>
<accession>A0AAV3FHQ2</accession>
<feature type="non-terminal residue" evidence="1">
    <location>
        <position position="34"/>
    </location>
</feature>
<reference evidence="1 2" key="1">
    <citation type="journal article" date="2013" name="Genome Announc.">
        <title>Draft Genome Sequences of Two Pairs of Human Intestinal Bifidobacterium longum subsp. longum Strains, 44B and 1-6B and 35B and 2-2B, Consecutively Isolated from Two Children after a 5-Year Time Period.</title>
        <authorList>
            <person name="Shkoporov A.N."/>
            <person name="Efimov B.A."/>
            <person name="Khokhlova E.V."/>
            <person name="Chaplin A.V."/>
            <person name="Kafarskaya L.I."/>
            <person name="Durkin A.S."/>
            <person name="McCorrison J."/>
            <person name="Torralba M."/>
            <person name="Gillis M."/>
            <person name="Sutton G."/>
            <person name="Weibel D.B."/>
            <person name="Nelson K.E."/>
            <person name="Smeianov V.V."/>
        </authorList>
    </citation>
    <scope>NUCLEOTIDE SEQUENCE [LARGE SCALE GENOMIC DNA]</scope>
    <source>
        <strain evidence="1 2">2-2B</strain>
    </source>
</reference>
<proteinExistence type="predicted"/>
<comment type="caution">
    <text evidence="1">The sequence shown here is derived from an EMBL/GenBank/DDBJ whole genome shotgun (WGS) entry which is preliminary data.</text>
</comment>
<name>A0AAV3FHQ2_BIFLL</name>
<dbReference type="EMBL" id="AJTJ01000130">
    <property type="protein sequence ID" value="EIJ22055.1"/>
    <property type="molecule type" value="Genomic_DNA"/>
</dbReference>
<evidence type="ECO:0000313" key="2">
    <source>
        <dbReference type="Proteomes" id="UP000005929"/>
    </source>
</evidence>
<dbReference type="Proteomes" id="UP000005929">
    <property type="component" value="Unassembled WGS sequence"/>
</dbReference>